<dbReference type="EMBL" id="NHMK01000009">
    <property type="protein sequence ID" value="OWL97818.1"/>
    <property type="molecule type" value="Genomic_DNA"/>
</dbReference>
<dbReference type="InterPro" id="IPR050275">
    <property type="entry name" value="PGM_Phosphatase"/>
</dbReference>
<evidence type="ECO:0008006" key="3">
    <source>
        <dbReference type="Google" id="ProtNLM"/>
    </source>
</evidence>
<keyword evidence="2" id="KW-1185">Reference proteome</keyword>
<proteinExistence type="predicted"/>
<accession>A0A246BQ64</accession>
<dbReference type="CDD" id="cd07067">
    <property type="entry name" value="HP_PGM_like"/>
    <property type="match status" value="1"/>
</dbReference>
<reference evidence="1 2" key="1">
    <citation type="submission" date="2017-05" db="EMBL/GenBank/DDBJ databases">
        <title>De novo genome assembly of Deniococcus indicus strain DR1.</title>
        <authorList>
            <person name="Chauhan D."/>
            <person name="Yennamalli R.M."/>
            <person name="Priyadarshini R."/>
        </authorList>
    </citation>
    <scope>NUCLEOTIDE SEQUENCE [LARGE SCALE GENOMIC DNA]</scope>
    <source>
        <strain evidence="1 2">DR1</strain>
    </source>
</reference>
<gene>
    <name evidence="1" type="ORF">CBQ26_06135</name>
</gene>
<name>A0A246BQ64_9DEIO</name>
<dbReference type="SUPFAM" id="SSF53254">
    <property type="entry name" value="Phosphoglycerate mutase-like"/>
    <property type="match status" value="1"/>
</dbReference>
<dbReference type="PANTHER" id="PTHR48100:SF1">
    <property type="entry name" value="HISTIDINE PHOSPHATASE FAMILY PROTEIN-RELATED"/>
    <property type="match status" value="1"/>
</dbReference>
<comment type="caution">
    <text evidence="1">The sequence shown here is derived from an EMBL/GenBank/DDBJ whole genome shotgun (WGS) entry which is preliminary data.</text>
</comment>
<dbReference type="InterPro" id="IPR013078">
    <property type="entry name" value="His_Pase_superF_clade-1"/>
</dbReference>
<dbReference type="AlphaFoldDB" id="A0A246BQ64"/>
<dbReference type="OrthoDB" id="9782128at2"/>
<dbReference type="Pfam" id="PF00300">
    <property type="entry name" value="His_Phos_1"/>
    <property type="match status" value="1"/>
</dbReference>
<dbReference type="Gene3D" id="3.40.50.1240">
    <property type="entry name" value="Phosphoglycerate mutase-like"/>
    <property type="match status" value="1"/>
</dbReference>
<dbReference type="Proteomes" id="UP000197208">
    <property type="component" value="Unassembled WGS sequence"/>
</dbReference>
<dbReference type="InterPro" id="IPR029033">
    <property type="entry name" value="His_PPase_superfam"/>
</dbReference>
<dbReference type="GO" id="GO:0016791">
    <property type="term" value="F:phosphatase activity"/>
    <property type="evidence" value="ECO:0007669"/>
    <property type="project" value="TreeGrafter"/>
</dbReference>
<dbReference type="RefSeq" id="WP_088247619.1">
    <property type="nucleotide sequence ID" value="NZ_BNAM01000002.1"/>
</dbReference>
<sequence>MHLVLIRHAQSLNNVLYAQTGGKEGRHPDPPLSDVGFEQARLLGEAANRIPHLGSLTHLYSSLTTRAVQTAAPLATALALPVQGMDTLHEIGGLYLGQLTGPRTPTAGQTGQALQRICPELRWPAHLDGRSAWNGALEENDEQVYAARARTVLHDLQTRHTVTDRVGLITHQNFAQFLLAALLGSPLSRLPAKLVLHNTAACELELGPRGTRLLFLNRHDHLPGHLVTN</sequence>
<evidence type="ECO:0000313" key="1">
    <source>
        <dbReference type="EMBL" id="OWL97818.1"/>
    </source>
</evidence>
<organism evidence="1 2">
    <name type="scientific">Deinococcus indicus</name>
    <dbReference type="NCBI Taxonomy" id="223556"/>
    <lineage>
        <taxon>Bacteria</taxon>
        <taxon>Thermotogati</taxon>
        <taxon>Deinococcota</taxon>
        <taxon>Deinococci</taxon>
        <taxon>Deinococcales</taxon>
        <taxon>Deinococcaceae</taxon>
        <taxon>Deinococcus</taxon>
    </lineage>
</organism>
<evidence type="ECO:0000313" key="2">
    <source>
        <dbReference type="Proteomes" id="UP000197208"/>
    </source>
</evidence>
<dbReference type="PANTHER" id="PTHR48100">
    <property type="entry name" value="BROAD-SPECIFICITY PHOSPHATASE YOR283W-RELATED"/>
    <property type="match status" value="1"/>
</dbReference>
<protein>
    <recommendedName>
        <fullName evidence="3">Histidine phosphatase family protein</fullName>
    </recommendedName>
</protein>
<dbReference type="GO" id="GO:0005737">
    <property type="term" value="C:cytoplasm"/>
    <property type="evidence" value="ECO:0007669"/>
    <property type="project" value="TreeGrafter"/>
</dbReference>
<dbReference type="SMART" id="SM00855">
    <property type="entry name" value="PGAM"/>
    <property type="match status" value="1"/>
</dbReference>